<name>A0AAW8H937_9ENTR</name>
<proteinExistence type="predicted"/>
<evidence type="ECO:0000313" key="1">
    <source>
        <dbReference type="EMBL" id="MDQ2256455.1"/>
    </source>
</evidence>
<keyword evidence="2" id="KW-1185">Reference proteome</keyword>
<comment type="caution">
    <text evidence="1">The sequence shown here is derived from an EMBL/GenBank/DDBJ whole genome shotgun (WGS) entry which is preliminary data.</text>
</comment>
<sequence length="103" mass="11728">MEYRERREPLGLSDLLLVYHDFLLALSRRTERLIQDFNAFIALIPSFNGRWMAAGCHNETGSLNPFGYEKSRWLGGSANPFSCVASAHPCQLYPKVMKPITTH</sequence>
<reference evidence="1 2" key="1">
    <citation type="submission" date="2023-08" db="EMBL/GenBank/DDBJ databases">
        <authorList>
            <person name="Dale J."/>
        </authorList>
    </citation>
    <scope>NUCLEOTIDE SEQUENCE [LARGE SCALE GENOMIC DNA]</scope>
    <source>
        <strain evidence="1 2">2023EL-00788</strain>
    </source>
</reference>
<evidence type="ECO:0000313" key="2">
    <source>
        <dbReference type="Proteomes" id="UP001225042"/>
    </source>
</evidence>
<dbReference type="RefSeq" id="WP_306684447.1">
    <property type="nucleotide sequence ID" value="NZ_JAVDKR010000012.1"/>
</dbReference>
<dbReference type="EMBL" id="JAVDKS010000003">
    <property type="protein sequence ID" value="MDQ2256455.1"/>
    <property type="molecule type" value="Genomic_DNA"/>
</dbReference>
<accession>A0AAW8H937</accession>
<gene>
    <name evidence="1" type="ORF">RBJ67_09880</name>
</gene>
<organism evidence="1 2">
    <name type="scientific">Enterobacter soli</name>
    <dbReference type="NCBI Taxonomy" id="885040"/>
    <lineage>
        <taxon>Bacteria</taxon>
        <taxon>Pseudomonadati</taxon>
        <taxon>Pseudomonadota</taxon>
        <taxon>Gammaproteobacteria</taxon>
        <taxon>Enterobacterales</taxon>
        <taxon>Enterobacteriaceae</taxon>
        <taxon>Enterobacter</taxon>
    </lineage>
</organism>
<dbReference type="AlphaFoldDB" id="A0AAW8H937"/>
<protein>
    <submittedName>
        <fullName evidence="1">Uncharacterized protein</fullName>
    </submittedName>
</protein>
<dbReference type="Proteomes" id="UP001225042">
    <property type="component" value="Unassembled WGS sequence"/>
</dbReference>